<comment type="caution">
    <text evidence="10">The sequence shown here is derived from an EMBL/GenBank/DDBJ whole genome shotgun (WGS) entry which is preliminary data.</text>
</comment>
<evidence type="ECO:0000256" key="2">
    <source>
        <dbReference type="ARBA" id="ARBA00000967"/>
    </source>
</evidence>
<keyword evidence="11" id="KW-1185">Reference proteome</keyword>
<evidence type="ECO:0000259" key="9">
    <source>
        <dbReference type="PROSITE" id="PS00631"/>
    </source>
</evidence>
<evidence type="ECO:0000256" key="6">
    <source>
        <dbReference type="ARBA" id="ARBA00022801"/>
    </source>
</evidence>
<proteinExistence type="inferred from homology"/>
<dbReference type="GO" id="GO:0005737">
    <property type="term" value="C:cytoplasm"/>
    <property type="evidence" value="ECO:0007669"/>
    <property type="project" value="UniProtKB-SubCell"/>
</dbReference>
<evidence type="ECO:0000256" key="8">
    <source>
        <dbReference type="HAMAP-Rule" id="MF_00181"/>
    </source>
</evidence>
<evidence type="ECO:0000256" key="4">
    <source>
        <dbReference type="ARBA" id="ARBA00022438"/>
    </source>
</evidence>
<dbReference type="CDD" id="cd00433">
    <property type="entry name" value="Peptidase_M17"/>
    <property type="match status" value="1"/>
</dbReference>
<keyword evidence="4 8" id="KW-0031">Aminopeptidase</keyword>
<dbReference type="Pfam" id="PF00883">
    <property type="entry name" value="Peptidase_M17"/>
    <property type="match status" value="1"/>
</dbReference>
<dbReference type="EC" id="3.4.11.1" evidence="8"/>
<dbReference type="PROSITE" id="PS00631">
    <property type="entry name" value="CYTOSOL_AP"/>
    <property type="match status" value="1"/>
</dbReference>
<dbReference type="Proteomes" id="UP000268094">
    <property type="component" value="Unassembled WGS sequence"/>
</dbReference>
<dbReference type="PANTHER" id="PTHR11963:SF23">
    <property type="entry name" value="CYTOSOL AMINOPEPTIDASE"/>
    <property type="match status" value="1"/>
</dbReference>
<dbReference type="Gene3D" id="3.40.630.10">
    <property type="entry name" value="Zn peptidases"/>
    <property type="match status" value="1"/>
</dbReference>
<dbReference type="AlphaFoldDB" id="A0A3A8I4U1"/>
<comment type="catalytic activity">
    <reaction evidence="2 8">
        <text>Release of an N-terminal amino acid, preferentially leucine, but not glutamic or aspartic acids.</text>
        <dbReference type="EC" id="3.4.11.10"/>
    </reaction>
</comment>
<feature type="binding site" evidence="8">
    <location>
        <position position="279"/>
    </location>
    <ligand>
        <name>Mn(2+)</name>
        <dbReference type="ChEBI" id="CHEBI:29035"/>
        <label>2</label>
    </ligand>
</feature>
<dbReference type="SUPFAM" id="SSF53187">
    <property type="entry name" value="Zn-dependent exopeptidases"/>
    <property type="match status" value="1"/>
</dbReference>
<feature type="binding site" evidence="8">
    <location>
        <position position="364"/>
    </location>
    <ligand>
        <name>Mn(2+)</name>
        <dbReference type="ChEBI" id="CHEBI:29035"/>
        <label>2</label>
    </ligand>
</feature>
<dbReference type="InterPro" id="IPR043472">
    <property type="entry name" value="Macro_dom-like"/>
</dbReference>
<sequence length="520" mass="54572">MTFPTFHAEAVSDFHPAPSVDEIAATQIHVAKAVPKEAGGIGMLVGVEGDVPRELGLDRPRLTSAGFAGKVGQSLVIPRAEGPALVVVGMGEKAGRDLTSLRHAAAAFARAGSRYAHLAITLPDLVGVAPADAAQAVVEGVLLARYRYRPLKRMSQQEPPLEALTLLSSSLPLEEVKRGVERGRITARATELARDLSNAPATLLTARRLEEIARVVAESSGLDIEVFDEKALAKMGCGGMLGVNAGSSEPPRLIKLSYRPKDAKGKALEPVGRVSLIGKGIMYDSGGLGLKPNDLVHAAMKTDMSGAAAILAAMSALASLGAKASVTGYLMCTDNMPGGKAMRLGDVLTARGGKTVEVLNTDAEGRLVMMDGLVLATEEQPAPDAILDIATLTGACERALGNDNAGVIGNHQGVVDQVCAAAEKSDETVWQFPLDKRLRQELDSEVADIKNIGGVNAGQITAALFLEEFVAGLPWAHIDMAGTSRVETDKSWRSKGATGYGTRLLIEFLLAFKAPGETRH</sequence>
<evidence type="ECO:0000313" key="11">
    <source>
        <dbReference type="Proteomes" id="UP000268094"/>
    </source>
</evidence>
<feature type="binding site" evidence="8">
    <location>
        <position position="284"/>
    </location>
    <ligand>
        <name>Mn(2+)</name>
        <dbReference type="ChEBI" id="CHEBI:29035"/>
        <label>1</label>
    </ligand>
</feature>
<keyword evidence="6 8" id="KW-0378">Hydrolase</keyword>
<dbReference type="SUPFAM" id="SSF52949">
    <property type="entry name" value="Macro domain-like"/>
    <property type="match status" value="1"/>
</dbReference>
<evidence type="ECO:0000256" key="3">
    <source>
        <dbReference type="ARBA" id="ARBA00009528"/>
    </source>
</evidence>
<dbReference type="EC" id="3.4.11.10" evidence="8"/>
<dbReference type="InterPro" id="IPR011356">
    <property type="entry name" value="Leucine_aapep/pepB"/>
</dbReference>
<accession>A0A3A8I4U1</accession>
<dbReference type="Pfam" id="PF02789">
    <property type="entry name" value="Peptidase_M17_N"/>
    <property type="match status" value="1"/>
</dbReference>
<keyword evidence="8" id="KW-0963">Cytoplasm</keyword>
<keyword evidence="8" id="KW-0479">Metal-binding</keyword>
<dbReference type="GO" id="GO:0006508">
    <property type="term" value="P:proteolysis"/>
    <property type="evidence" value="ECO:0007669"/>
    <property type="project" value="UniProtKB-KW"/>
</dbReference>
<keyword evidence="5 8" id="KW-0645">Protease</keyword>
<feature type="binding site" evidence="8">
    <location>
        <position position="362"/>
    </location>
    <ligand>
        <name>Mn(2+)</name>
        <dbReference type="ChEBI" id="CHEBI:29035"/>
        <label>1</label>
    </ligand>
</feature>
<dbReference type="OrthoDB" id="9809354at2"/>
<dbReference type="Gene3D" id="3.40.220.10">
    <property type="entry name" value="Leucine Aminopeptidase, subunit E, domain 1"/>
    <property type="match status" value="1"/>
</dbReference>
<dbReference type="GO" id="GO:0030145">
    <property type="term" value="F:manganese ion binding"/>
    <property type="evidence" value="ECO:0007669"/>
    <property type="project" value="UniProtKB-UniRule"/>
</dbReference>
<dbReference type="PRINTS" id="PR00481">
    <property type="entry name" value="LAMNOPPTDASE"/>
</dbReference>
<feature type="binding site" evidence="8">
    <location>
        <position position="364"/>
    </location>
    <ligand>
        <name>Mn(2+)</name>
        <dbReference type="ChEBI" id="CHEBI:29035"/>
        <label>1</label>
    </ligand>
</feature>
<comment type="function">
    <text evidence="8">Presumably involved in the processing and regular turnover of intracellular proteins. Catalyzes the removal of unsubstituted N-terminal amino acids from various peptides.</text>
</comment>
<evidence type="ECO:0000313" key="10">
    <source>
        <dbReference type="EMBL" id="RKG78195.1"/>
    </source>
</evidence>
<keyword evidence="7 8" id="KW-0464">Manganese</keyword>
<dbReference type="NCBIfam" id="NF002073">
    <property type="entry name" value="PRK00913.1-2"/>
    <property type="match status" value="1"/>
</dbReference>
<dbReference type="EMBL" id="RAVZ01000268">
    <property type="protein sequence ID" value="RKG78195.1"/>
    <property type="molecule type" value="Genomic_DNA"/>
</dbReference>
<dbReference type="InterPro" id="IPR023042">
    <property type="entry name" value="Peptidase_M17_leu_NH2_pept"/>
</dbReference>
<dbReference type="InterPro" id="IPR008283">
    <property type="entry name" value="Peptidase_M17_N"/>
</dbReference>
<evidence type="ECO:0000256" key="7">
    <source>
        <dbReference type="ARBA" id="ARBA00023211"/>
    </source>
</evidence>
<feature type="active site" evidence="8">
    <location>
        <position position="291"/>
    </location>
</feature>
<evidence type="ECO:0000256" key="1">
    <source>
        <dbReference type="ARBA" id="ARBA00000135"/>
    </source>
</evidence>
<feature type="binding site" evidence="8">
    <location>
        <position position="284"/>
    </location>
    <ligand>
        <name>Mn(2+)</name>
        <dbReference type="ChEBI" id="CHEBI:29035"/>
        <label>2</label>
    </ligand>
</feature>
<dbReference type="InterPro" id="IPR000819">
    <property type="entry name" value="Peptidase_M17_C"/>
</dbReference>
<reference evidence="11" key="1">
    <citation type="submission" date="2018-09" db="EMBL/GenBank/DDBJ databases">
        <authorList>
            <person name="Livingstone P.G."/>
            <person name="Whitworth D.E."/>
        </authorList>
    </citation>
    <scope>NUCLEOTIDE SEQUENCE [LARGE SCALE GENOMIC DNA]</scope>
    <source>
        <strain evidence="11">CA054A</strain>
    </source>
</reference>
<dbReference type="PANTHER" id="PTHR11963">
    <property type="entry name" value="LEUCINE AMINOPEPTIDASE-RELATED"/>
    <property type="match status" value="1"/>
</dbReference>
<feature type="active site" evidence="8">
    <location>
        <position position="366"/>
    </location>
</feature>
<gene>
    <name evidence="8" type="primary">pepA</name>
    <name evidence="10" type="ORF">D7V88_30100</name>
</gene>
<comment type="catalytic activity">
    <reaction evidence="1 8">
        <text>Release of an N-terminal amino acid, Xaa-|-Yaa-, in which Xaa is preferably Leu, but may be other amino acids including Pro although not Arg or Lys, and Yaa may be Pro. Amino acid amides and methyl esters are also readily hydrolyzed, but rates on arylamides are exceedingly low.</text>
        <dbReference type="EC" id="3.4.11.1"/>
    </reaction>
</comment>
<dbReference type="GO" id="GO:0070006">
    <property type="term" value="F:metalloaminopeptidase activity"/>
    <property type="evidence" value="ECO:0007669"/>
    <property type="project" value="InterPro"/>
</dbReference>
<comment type="subcellular location">
    <subcellularLocation>
        <location evidence="8">Cytoplasm</location>
    </subcellularLocation>
</comment>
<comment type="similarity">
    <text evidence="3 8">Belongs to the peptidase M17 family.</text>
</comment>
<feature type="domain" description="Cytosol aminopeptidase" evidence="9">
    <location>
        <begin position="360"/>
        <end position="367"/>
    </location>
</feature>
<dbReference type="HAMAP" id="MF_00181">
    <property type="entry name" value="Cytosol_peptidase_M17"/>
    <property type="match status" value="1"/>
</dbReference>
<evidence type="ECO:0000256" key="5">
    <source>
        <dbReference type="ARBA" id="ARBA00022670"/>
    </source>
</evidence>
<feature type="binding site" evidence="8">
    <location>
        <position position="303"/>
    </location>
    <ligand>
        <name>Mn(2+)</name>
        <dbReference type="ChEBI" id="CHEBI:29035"/>
        <label>2</label>
    </ligand>
</feature>
<name>A0A3A8I4U1_9BACT</name>
<protein>
    <recommendedName>
        <fullName evidence="8">Probable cytosol aminopeptidase</fullName>
        <ecNumber evidence="8">3.4.11.1</ecNumber>
    </recommendedName>
    <alternativeName>
        <fullName evidence="8">Leucine aminopeptidase</fullName>
        <shortName evidence="8">LAP</shortName>
        <ecNumber evidence="8">3.4.11.10</ecNumber>
    </alternativeName>
    <alternativeName>
        <fullName evidence="8">Leucyl aminopeptidase</fullName>
    </alternativeName>
</protein>
<dbReference type="RefSeq" id="WP_120544062.1">
    <property type="nucleotide sequence ID" value="NZ_RAVZ01000268.1"/>
</dbReference>
<organism evidence="10 11">
    <name type="scientific">Corallococcus terminator</name>
    <dbReference type="NCBI Taxonomy" id="2316733"/>
    <lineage>
        <taxon>Bacteria</taxon>
        <taxon>Pseudomonadati</taxon>
        <taxon>Myxococcota</taxon>
        <taxon>Myxococcia</taxon>
        <taxon>Myxococcales</taxon>
        <taxon>Cystobacterineae</taxon>
        <taxon>Myxococcaceae</taxon>
        <taxon>Corallococcus</taxon>
    </lineage>
</organism>
<comment type="cofactor">
    <cofactor evidence="8">
        <name>Mn(2+)</name>
        <dbReference type="ChEBI" id="CHEBI:29035"/>
    </cofactor>
    <text evidence="8">Binds 2 manganese ions per subunit.</text>
</comment>